<dbReference type="Proteomes" id="UP001557470">
    <property type="component" value="Unassembled WGS sequence"/>
</dbReference>
<gene>
    <name evidence="7" type="ORF">UPYG_G00279380</name>
</gene>
<evidence type="ECO:0000256" key="4">
    <source>
        <dbReference type="SAM" id="Coils"/>
    </source>
</evidence>
<dbReference type="AlphaFoldDB" id="A0ABD0W2U9"/>
<dbReference type="PRINTS" id="PR00007">
    <property type="entry name" value="COMPLEMNTC1Q"/>
</dbReference>
<organism evidence="7 8">
    <name type="scientific">Umbra pygmaea</name>
    <name type="common">Eastern mudminnow</name>
    <dbReference type="NCBI Taxonomy" id="75934"/>
    <lineage>
        <taxon>Eukaryota</taxon>
        <taxon>Metazoa</taxon>
        <taxon>Chordata</taxon>
        <taxon>Craniata</taxon>
        <taxon>Vertebrata</taxon>
        <taxon>Euteleostomi</taxon>
        <taxon>Actinopterygii</taxon>
        <taxon>Neopterygii</taxon>
        <taxon>Teleostei</taxon>
        <taxon>Protacanthopterygii</taxon>
        <taxon>Esociformes</taxon>
        <taxon>Umbridae</taxon>
        <taxon>Umbra</taxon>
    </lineage>
</organism>
<sequence>SAISLQSQNTLLRELHKRSRRMNIVAFYLVLLLSGLPGSWSGQDRADSAVKNQEQSCQQDVNVVLREMTASMAEQRVELKNMQTQLQTLQDQLITTKSQVEELKQHKKEWPNVAFAASLGVHGNTGPFNTDITVIYRNVFTNTGNAYNPKTGIFSAPVRGVYYFSFSGCNQSSKPMGLQLYKNGVKQVTVYNHAGGSTYETSTNGVTLDLERKERVSRSCP</sequence>
<keyword evidence="2" id="KW-0964">Secreted</keyword>
<accession>A0ABD0W2U9</accession>
<keyword evidence="5" id="KW-1133">Transmembrane helix</keyword>
<evidence type="ECO:0000313" key="7">
    <source>
        <dbReference type="EMBL" id="KAL0965294.1"/>
    </source>
</evidence>
<feature type="non-terminal residue" evidence="7">
    <location>
        <position position="1"/>
    </location>
</feature>
<keyword evidence="5" id="KW-0812">Transmembrane</keyword>
<dbReference type="InterPro" id="IPR001073">
    <property type="entry name" value="C1q_dom"/>
</dbReference>
<keyword evidence="8" id="KW-1185">Reference proteome</keyword>
<dbReference type="InterPro" id="IPR008983">
    <property type="entry name" value="Tumour_necrosis_fac-like_dom"/>
</dbReference>
<protein>
    <recommendedName>
        <fullName evidence="6">C1q domain-containing protein</fullName>
    </recommendedName>
</protein>
<dbReference type="Gene3D" id="2.60.120.40">
    <property type="match status" value="1"/>
</dbReference>
<dbReference type="PANTHER" id="PTHR22923">
    <property type="entry name" value="CEREBELLIN-RELATED"/>
    <property type="match status" value="1"/>
</dbReference>
<name>A0ABD0W2U9_UMBPY</name>
<dbReference type="Pfam" id="PF00386">
    <property type="entry name" value="C1q"/>
    <property type="match status" value="1"/>
</dbReference>
<dbReference type="SUPFAM" id="SSF49842">
    <property type="entry name" value="TNF-like"/>
    <property type="match status" value="1"/>
</dbReference>
<proteinExistence type="predicted"/>
<reference evidence="7 8" key="1">
    <citation type="submission" date="2024-06" db="EMBL/GenBank/DDBJ databases">
        <authorList>
            <person name="Pan Q."/>
            <person name="Wen M."/>
            <person name="Jouanno E."/>
            <person name="Zahm M."/>
            <person name="Klopp C."/>
            <person name="Cabau C."/>
            <person name="Louis A."/>
            <person name="Berthelot C."/>
            <person name="Parey E."/>
            <person name="Roest Crollius H."/>
            <person name="Montfort J."/>
            <person name="Robinson-Rechavi M."/>
            <person name="Bouchez O."/>
            <person name="Lampietro C."/>
            <person name="Lopez Roques C."/>
            <person name="Donnadieu C."/>
            <person name="Postlethwait J."/>
            <person name="Bobe J."/>
            <person name="Verreycken H."/>
            <person name="Guiguen Y."/>
        </authorList>
    </citation>
    <scope>NUCLEOTIDE SEQUENCE [LARGE SCALE GENOMIC DNA]</scope>
    <source>
        <strain evidence="7">Up_M1</strain>
        <tissue evidence="7">Testis</tissue>
    </source>
</reference>
<comment type="subcellular location">
    <subcellularLocation>
        <location evidence="1">Secreted</location>
    </subcellularLocation>
</comment>
<feature type="coiled-coil region" evidence="4">
    <location>
        <begin position="65"/>
        <end position="106"/>
    </location>
</feature>
<keyword evidence="4" id="KW-0175">Coiled coil</keyword>
<dbReference type="EMBL" id="JAGEUA010000009">
    <property type="protein sequence ID" value="KAL0965294.1"/>
    <property type="molecule type" value="Genomic_DNA"/>
</dbReference>
<keyword evidence="3" id="KW-0732">Signal</keyword>
<evidence type="ECO:0000313" key="8">
    <source>
        <dbReference type="Proteomes" id="UP001557470"/>
    </source>
</evidence>
<dbReference type="InterPro" id="IPR050822">
    <property type="entry name" value="Cerebellin_Synaptic_Org"/>
</dbReference>
<evidence type="ECO:0000259" key="6">
    <source>
        <dbReference type="PROSITE" id="PS50871"/>
    </source>
</evidence>
<dbReference type="PANTHER" id="PTHR22923:SF102">
    <property type="entry name" value="CEREBELLIN 13-RELATED"/>
    <property type="match status" value="1"/>
</dbReference>
<evidence type="ECO:0000256" key="1">
    <source>
        <dbReference type="ARBA" id="ARBA00004613"/>
    </source>
</evidence>
<dbReference type="PROSITE" id="PS50871">
    <property type="entry name" value="C1Q"/>
    <property type="match status" value="1"/>
</dbReference>
<evidence type="ECO:0000256" key="5">
    <source>
        <dbReference type="SAM" id="Phobius"/>
    </source>
</evidence>
<feature type="transmembrane region" description="Helical" evidence="5">
    <location>
        <begin position="21"/>
        <end position="40"/>
    </location>
</feature>
<comment type="caution">
    <text evidence="7">The sequence shown here is derived from an EMBL/GenBank/DDBJ whole genome shotgun (WGS) entry which is preliminary data.</text>
</comment>
<keyword evidence="5" id="KW-0472">Membrane</keyword>
<evidence type="ECO:0000256" key="3">
    <source>
        <dbReference type="ARBA" id="ARBA00022729"/>
    </source>
</evidence>
<evidence type="ECO:0000256" key="2">
    <source>
        <dbReference type="ARBA" id="ARBA00022525"/>
    </source>
</evidence>
<dbReference type="SMART" id="SM00110">
    <property type="entry name" value="C1Q"/>
    <property type="match status" value="1"/>
</dbReference>
<feature type="domain" description="C1q" evidence="6">
    <location>
        <begin position="108"/>
        <end position="221"/>
    </location>
</feature>
<dbReference type="GO" id="GO:0005576">
    <property type="term" value="C:extracellular region"/>
    <property type="evidence" value="ECO:0007669"/>
    <property type="project" value="UniProtKB-SubCell"/>
</dbReference>